<reference evidence="3" key="1">
    <citation type="submission" date="2015-07" db="EMBL/GenBank/DDBJ databases">
        <authorList>
            <person name="Teixeira M.M."/>
            <person name="Souza R.C."/>
            <person name="Almeida L.G."/>
            <person name="Vicente V.A."/>
            <person name="de Hoog S."/>
            <person name="Bocca A.L."/>
            <person name="de Almeida S.R."/>
            <person name="Vasconcelos A.T."/>
            <person name="Felipe M.S."/>
        </authorList>
    </citation>
    <scope>NUCLEOTIDE SEQUENCE [LARGE SCALE GENOMIC DNA]</scope>
    <source>
        <strain evidence="3">KSF</strain>
    </source>
</reference>
<gene>
    <name evidence="2" type="ORF">CLCR_03158</name>
</gene>
<feature type="compositionally biased region" description="Low complexity" evidence="1">
    <location>
        <begin position="91"/>
        <end position="127"/>
    </location>
</feature>
<dbReference type="VEuPathDB" id="FungiDB:G647_04827"/>
<dbReference type="AlphaFoldDB" id="A0A1C1D268"/>
<evidence type="ECO:0000256" key="1">
    <source>
        <dbReference type="SAM" id="MobiDB-lite"/>
    </source>
</evidence>
<evidence type="ECO:0000313" key="3">
    <source>
        <dbReference type="Proteomes" id="UP000094526"/>
    </source>
</evidence>
<comment type="caution">
    <text evidence="2">The sequence shown here is derived from an EMBL/GenBank/DDBJ whole genome shotgun (WGS) entry which is preliminary data.</text>
</comment>
<name>A0A1C1D268_9EURO</name>
<protein>
    <submittedName>
        <fullName evidence="2">Uncharacterized protein</fullName>
    </submittedName>
</protein>
<feature type="region of interest" description="Disordered" evidence="1">
    <location>
        <begin position="66"/>
        <end position="127"/>
    </location>
</feature>
<dbReference type="OrthoDB" id="4161288at2759"/>
<sequence length="152" mass="15408">MYIERMNNCTMATCNATEQEITFSAVAELCAIISVPVTIGPEATASIATSDPLFSTVGIPTQSSLPAVSTPILSSTPASSEIPGSTTGSIATQESPTSPTESSSPTALEPSTSATAPPAQSSSNDLSRLCSPSRLSLVLGVGTVSILNMVWA</sequence>
<feature type="compositionally biased region" description="Polar residues" evidence="1">
    <location>
        <begin position="66"/>
        <end position="90"/>
    </location>
</feature>
<proteinExistence type="predicted"/>
<accession>A0A1C1D268</accession>
<dbReference type="EMBL" id="LGRB01000003">
    <property type="protein sequence ID" value="OCT54728.1"/>
    <property type="molecule type" value="Genomic_DNA"/>
</dbReference>
<organism evidence="2 3">
    <name type="scientific">Cladophialophora carrionii</name>
    <dbReference type="NCBI Taxonomy" id="86049"/>
    <lineage>
        <taxon>Eukaryota</taxon>
        <taxon>Fungi</taxon>
        <taxon>Dikarya</taxon>
        <taxon>Ascomycota</taxon>
        <taxon>Pezizomycotina</taxon>
        <taxon>Eurotiomycetes</taxon>
        <taxon>Chaetothyriomycetidae</taxon>
        <taxon>Chaetothyriales</taxon>
        <taxon>Herpotrichiellaceae</taxon>
        <taxon>Cladophialophora</taxon>
    </lineage>
</organism>
<dbReference type="Proteomes" id="UP000094526">
    <property type="component" value="Unassembled WGS sequence"/>
</dbReference>
<keyword evidence="3" id="KW-1185">Reference proteome</keyword>
<evidence type="ECO:0000313" key="2">
    <source>
        <dbReference type="EMBL" id="OCT54728.1"/>
    </source>
</evidence>
<dbReference type="VEuPathDB" id="FungiDB:CLCR_03158"/>